<dbReference type="Proteomes" id="UP001180536">
    <property type="component" value="Unassembled WGS sequence"/>
</dbReference>
<dbReference type="SUPFAM" id="SSF53822">
    <property type="entry name" value="Periplasmic binding protein-like I"/>
    <property type="match status" value="1"/>
</dbReference>
<proteinExistence type="inferred from homology"/>
<accession>A0ABU1ZCS2</accession>
<dbReference type="CDD" id="cd06326">
    <property type="entry name" value="PBP1_ABC_ligand_binding-like"/>
    <property type="match status" value="1"/>
</dbReference>
<name>A0ABU1ZCS2_9BURK</name>
<dbReference type="EMBL" id="JAVDXQ010000005">
    <property type="protein sequence ID" value="MDR7298435.1"/>
    <property type="molecule type" value="Genomic_DNA"/>
</dbReference>
<keyword evidence="2 3" id="KW-0732">Signal</keyword>
<evidence type="ECO:0000256" key="3">
    <source>
        <dbReference type="SAM" id="SignalP"/>
    </source>
</evidence>
<feature type="domain" description="Leucine-binding protein" evidence="4">
    <location>
        <begin position="50"/>
        <end position="386"/>
    </location>
</feature>
<dbReference type="PANTHER" id="PTHR47235:SF1">
    <property type="entry name" value="BLR6548 PROTEIN"/>
    <property type="match status" value="1"/>
</dbReference>
<organism evidence="5 6">
    <name type="scientific">Pelomonas aquatica</name>
    <dbReference type="NCBI Taxonomy" id="431058"/>
    <lineage>
        <taxon>Bacteria</taxon>
        <taxon>Pseudomonadati</taxon>
        <taxon>Pseudomonadota</taxon>
        <taxon>Betaproteobacteria</taxon>
        <taxon>Burkholderiales</taxon>
        <taxon>Sphaerotilaceae</taxon>
        <taxon>Roseateles</taxon>
    </lineage>
</organism>
<keyword evidence="6" id="KW-1185">Reference proteome</keyword>
<evidence type="ECO:0000313" key="6">
    <source>
        <dbReference type="Proteomes" id="UP001180536"/>
    </source>
</evidence>
<gene>
    <name evidence="5" type="ORF">J2X16_003798</name>
</gene>
<protein>
    <submittedName>
        <fullName evidence="5">ABC-type branched-subunit amino acid transport system substrate-binding protein</fullName>
    </submittedName>
</protein>
<reference evidence="5 6" key="1">
    <citation type="submission" date="2023-07" db="EMBL/GenBank/DDBJ databases">
        <title>Sorghum-associated microbial communities from plants grown in Nebraska, USA.</title>
        <authorList>
            <person name="Schachtman D."/>
        </authorList>
    </citation>
    <scope>NUCLEOTIDE SEQUENCE [LARGE SCALE GENOMIC DNA]</scope>
    <source>
        <strain evidence="5 6">BE310</strain>
    </source>
</reference>
<comment type="similarity">
    <text evidence="1">Belongs to the leucine-binding protein family.</text>
</comment>
<feature type="signal peptide" evidence="3">
    <location>
        <begin position="1"/>
        <end position="42"/>
    </location>
</feature>
<dbReference type="PANTHER" id="PTHR47235">
    <property type="entry name" value="BLR6548 PROTEIN"/>
    <property type="match status" value="1"/>
</dbReference>
<evidence type="ECO:0000256" key="2">
    <source>
        <dbReference type="ARBA" id="ARBA00022729"/>
    </source>
</evidence>
<feature type="chain" id="PRO_5045490946" evidence="3">
    <location>
        <begin position="43"/>
        <end position="393"/>
    </location>
</feature>
<dbReference type="InterPro" id="IPR028082">
    <property type="entry name" value="Peripla_BP_I"/>
</dbReference>
<comment type="caution">
    <text evidence="5">The sequence shown here is derived from an EMBL/GenBank/DDBJ whole genome shotgun (WGS) entry which is preliminary data.</text>
</comment>
<dbReference type="Pfam" id="PF13458">
    <property type="entry name" value="Peripla_BP_6"/>
    <property type="match status" value="1"/>
</dbReference>
<dbReference type="InterPro" id="IPR028081">
    <property type="entry name" value="Leu-bd"/>
</dbReference>
<dbReference type="Gene3D" id="3.40.50.2300">
    <property type="match status" value="2"/>
</dbReference>
<dbReference type="RefSeq" id="WP_082580117.1">
    <property type="nucleotide sequence ID" value="NZ_JAVDXQ010000005.1"/>
</dbReference>
<evidence type="ECO:0000256" key="1">
    <source>
        <dbReference type="ARBA" id="ARBA00010062"/>
    </source>
</evidence>
<evidence type="ECO:0000259" key="4">
    <source>
        <dbReference type="Pfam" id="PF13458"/>
    </source>
</evidence>
<evidence type="ECO:0000313" key="5">
    <source>
        <dbReference type="EMBL" id="MDR7298435.1"/>
    </source>
</evidence>
<sequence length="393" mass="41669">MKNHNPSPGRARLLSLARRWQRRATFALALATGLLGNGAAMAQAGEPLLIGQSAGFTGGQAEYAKDVRLGIEAAFSLANAAGGINGRPLRLVTVDDGGKRDAVLANTRKLAESDKTLALIGYTSGAGTEASLETITKARIPMLSPATGNMGIRAAFNPYLFHTRAGYGDEMARIIRHVASLGLTRIALAYLDDVGPANLRSMQDALAAERLSAVAVVGLNRNATDFTPQIDALAKADAQLVVFISNAKPIAAIVKGLRERGYGGQFATSSFAGSRLAGDLKQHARGLIMIQVLPQPRKDHLQFQRDFHASLRRLAADAQPNYTMLEGFIAGRVLIEGLRRAGPAPTRASLVAGLESLGSLDLGGYLIRLSRDNHNGSRFVDLGVINGDGRLVF</sequence>